<dbReference type="InterPro" id="IPR029044">
    <property type="entry name" value="Nucleotide-diphossugar_trans"/>
</dbReference>
<name>A0A7C4TDP7_UNCW3</name>
<comment type="caution">
    <text evidence="2">The sequence shown here is derived from an EMBL/GenBank/DDBJ whole genome shotgun (WGS) entry which is preliminary data.</text>
</comment>
<dbReference type="Pfam" id="PF00535">
    <property type="entry name" value="Glycos_transf_2"/>
    <property type="match status" value="1"/>
</dbReference>
<dbReference type="Gene3D" id="3.90.550.10">
    <property type="entry name" value="Spore Coat Polysaccharide Biosynthesis Protein SpsA, Chain A"/>
    <property type="match status" value="1"/>
</dbReference>
<dbReference type="AlphaFoldDB" id="A0A7C4TDP7"/>
<dbReference type="SUPFAM" id="SSF53448">
    <property type="entry name" value="Nucleotide-diphospho-sugar transferases"/>
    <property type="match status" value="1"/>
</dbReference>
<sequence length="270" mass="32023">MISIIIVNYNQTVWLKRCLETIGKSSPEFPLEIIIIDNNSARPPEDLIKEYQKDLNLKLYKNEKNLGYARGVNQGIKLARGEYLLIINPDVFITSDSLTMMVEFWETNKEIGILAPQLLNPDGTIQISCFRFPKWFTPFVRRTFLKFLPFGRKEFDRYTMADYDRQELREVDWVLGAAMLVKKERIEKIGPMDERFFLYFEDVVWCRRFKNAGFKIVYFPLVKFYHQYPRLSAKSGGIIFFNKFFWFHLISAVKYFAKWGPISIPRNTSR</sequence>
<organism evidence="2">
    <name type="scientific">candidate division WOR-3 bacterium</name>
    <dbReference type="NCBI Taxonomy" id="2052148"/>
    <lineage>
        <taxon>Bacteria</taxon>
        <taxon>Bacteria division WOR-3</taxon>
    </lineage>
</organism>
<evidence type="ECO:0000259" key="1">
    <source>
        <dbReference type="Pfam" id="PF00535"/>
    </source>
</evidence>
<proteinExistence type="predicted"/>
<dbReference type="CDD" id="cd04186">
    <property type="entry name" value="GT_2_like_c"/>
    <property type="match status" value="1"/>
</dbReference>
<dbReference type="EMBL" id="DTGZ01000176">
    <property type="protein sequence ID" value="HGV98506.1"/>
    <property type="molecule type" value="Genomic_DNA"/>
</dbReference>
<accession>A0A7C4TDP7</accession>
<dbReference type="GO" id="GO:0016740">
    <property type="term" value="F:transferase activity"/>
    <property type="evidence" value="ECO:0007669"/>
    <property type="project" value="UniProtKB-KW"/>
</dbReference>
<reference evidence="2" key="1">
    <citation type="journal article" date="2020" name="mSystems">
        <title>Genome- and Community-Level Interaction Insights into Carbon Utilization and Element Cycling Functions of Hydrothermarchaeota in Hydrothermal Sediment.</title>
        <authorList>
            <person name="Zhou Z."/>
            <person name="Liu Y."/>
            <person name="Xu W."/>
            <person name="Pan J."/>
            <person name="Luo Z.H."/>
            <person name="Li M."/>
        </authorList>
    </citation>
    <scope>NUCLEOTIDE SEQUENCE [LARGE SCALE GENOMIC DNA]</scope>
    <source>
        <strain evidence="2">SpSt-774</strain>
    </source>
</reference>
<evidence type="ECO:0000313" key="2">
    <source>
        <dbReference type="EMBL" id="HGV98506.1"/>
    </source>
</evidence>
<dbReference type="PANTHER" id="PTHR43179:SF7">
    <property type="entry name" value="RHAMNOSYLTRANSFERASE WBBL"/>
    <property type="match status" value="1"/>
</dbReference>
<dbReference type="PANTHER" id="PTHR43179">
    <property type="entry name" value="RHAMNOSYLTRANSFERASE WBBL"/>
    <property type="match status" value="1"/>
</dbReference>
<gene>
    <name evidence="2" type="ORF">ENV60_09465</name>
</gene>
<protein>
    <submittedName>
        <fullName evidence="2">Glycosyltransferase family 2 protein</fullName>
    </submittedName>
</protein>
<feature type="domain" description="Glycosyltransferase 2-like" evidence="1">
    <location>
        <begin position="3"/>
        <end position="115"/>
    </location>
</feature>
<dbReference type="InterPro" id="IPR001173">
    <property type="entry name" value="Glyco_trans_2-like"/>
</dbReference>
<keyword evidence="2" id="KW-0808">Transferase</keyword>